<dbReference type="Proteomes" id="UP001519307">
    <property type="component" value="Unassembled WGS sequence"/>
</dbReference>
<dbReference type="InterPro" id="IPR011990">
    <property type="entry name" value="TPR-like_helical_dom_sf"/>
</dbReference>
<organism evidence="1 2">
    <name type="scientific">Clostridium algifaecis</name>
    <dbReference type="NCBI Taxonomy" id="1472040"/>
    <lineage>
        <taxon>Bacteria</taxon>
        <taxon>Bacillati</taxon>
        <taxon>Bacillota</taxon>
        <taxon>Clostridia</taxon>
        <taxon>Eubacteriales</taxon>
        <taxon>Clostridiaceae</taxon>
        <taxon>Clostridium</taxon>
    </lineage>
</organism>
<sequence>MYFEDKNFSIYSNLYKKAKDLEKLKKEDGALKIYLNILNKYSPKGIDYYERPAIILERKKRYKEAVKICRIAISVPWKEYLNCKPDMFEHRLNRLNNKIIKQEENSNKITTVKKRTTNKPVKHSSATAITPIQAKEISTKNIKFPDWYVSISFGESRPPSFPQALVLAQSAPQYIENNVSGKILYQAVYSDKPTEYLQFIKLYELVSN</sequence>
<proteinExistence type="predicted"/>
<reference evidence="1 2" key="1">
    <citation type="submission" date="2021-03" db="EMBL/GenBank/DDBJ databases">
        <title>Genomic Encyclopedia of Type Strains, Phase IV (KMG-IV): sequencing the most valuable type-strain genomes for metagenomic binning, comparative biology and taxonomic classification.</title>
        <authorList>
            <person name="Goeker M."/>
        </authorList>
    </citation>
    <scope>NUCLEOTIDE SEQUENCE [LARGE SCALE GENOMIC DNA]</scope>
    <source>
        <strain evidence="1 2">DSM 28783</strain>
    </source>
</reference>
<accession>A0ABS4KRA0</accession>
<dbReference type="SUPFAM" id="SSF48452">
    <property type="entry name" value="TPR-like"/>
    <property type="match status" value="1"/>
</dbReference>
<comment type="caution">
    <text evidence="1">The sequence shown here is derived from an EMBL/GenBank/DDBJ whole genome shotgun (WGS) entry which is preliminary data.</text>
</comment>
<name>A0ABS4KRA0_9CLOT</name>
<evidence type="ECO:0000313" key="2">
    <source>
        <dbReference type="Proteomes" id="UP001519307"/>
    </source>
</evidence>
<protein>
    <submittedName>
        <fullName evidence="1">Tetratricopeptide (TPR) repeat protein</fullName>
    </submittedName>
</protein>
<dbReference type="EMBL" id="JAGGLM010000005">
    <property type="protein sequence ID" value="MBP2032566.1"/>
    <property type="molecule type" value="Genomic_DNA"/>
</dbReference>
<dbReference type="RefSeq" id="WP_209701754.1">
    <property type="nucleotide sequence ID" value="NZ_JAGGLM010000005.1"/>
</dbReference>
<evidence type="ECO:0000313" key="1">
    <source>
        <dbReference type="EMBL" id="MBP2032566.1"/>
    </source>
</evidence>
<keyword evidence="2" id="KW-1185">Reference proteome</keyword>
<gene>
    <name evidence="1" type="ORF">J2Z42_001238</name>
</gene>